<dbReference type="EMBL" id="AM449664">
    <property type="protein sequence ID" value="CAN67619.1"/>
    <property type="molecule type" value="Genomic_DNA"/>
</dbReference>
<accession>A5B7T8</accession>
<name>A5B7T8_VITVI</name>
<dbReference type="AlphaFoldDB" id="A5B7T8"/>
<evidence type="ECO:0000313" key="1">
    <source>
        <dbReference type="EMBL" id="CAN67619.1"/>
    </source>
</evidence>
<protein>
    <recommendedName>
        <fullName evidence="2">Retrotransposon Copia-like N-terminal domain-containing protein</fullName>
    </recommendedName>
</protein>
<reference evidence="1" key="1">
    <citation type="journal article" date="2007" name="PLoS ONE">
        <title>The first genome sequence of an elite grapevine cultivar (Pinot noir Vitis vinifera L.): coping with a highly heterozygous genome.</title>
        <authorList>
            <person name="Velasco R."/>
            <person name="Zharkikh A."/>
            <person name="Troggio M."/>
            <person name="Cartwright D.A."/>
            <person name="Cestaro A."/>
            <person name="Pruss D."/>
            <person name="Pindo M."/>
            <person name="FitzGerald L.M."/>
            <person name="Vezzulli S."/>
            <person name="Reid J."/>
            <person name="Malacarne G."/>
            <person name="Iliev D."/>
            <person name="Coppola G."/>
            <person name="Wardell B."/>
            <person name="Micheletti D."/>
            <person name="Macalma T."/>
            <person name="Facci M."/>
            <person name="Mitchell J.T."/>
            <person name="Perazzolli M."/>
            <person name="Eldredge G."/>
            <person name="Gatto P."/>
            <person name="Oyzerski R."/>
            <person name="Moretto M."/>
            <person name="Gutin N."/>
            <person name="Stefanini M."/>
            <person name="Chen Y."/>
            <person name="Segala C."/>
            <person name="Davenport C."/>
            <person name="Dematte L."/>
            <person name="Mraz A."/>
            <person name="Battilana J."/>
            <person name="Stormo K."/>
            <person name="Costa F."/>
            <person name="Tao Q."/>
            <person name="Si-Ammour A."/>
            <person name="Harkins T."/>
            <person name="Lackey A."/>
            <person name="Perbost C."/>
            <person name="Taillon B."/>
            <person name="Stella A."/>
            <person name="Solovyev V."/>
            <person name="Fawcett J.A."/>
            <person name="Sterck L."/>
            <person name="Vandepoele K."/>
            <person name="Grando S.M."/>
            <person name="Toppo S."/>
            <person name="Moser C."/>
            <person name="Lanchbury J."/>
            <person name="Bogden R."/>
            <person name="Skolnick M."/>
            <person name="Sgaramella V."/>
            <person name="Bhatnagar S.K."/>
            <person name="Fontana P."/>
            <person name="Gutin A."/>
            <person name="Van de Peer Y."/>
            <person name="Salamini F."/>
            <person name="Viola R."/>
        </authorList>
    </citation>
    <scope>NUCLEOTIDE SEQUENCE</scope>
</reference>
<organism evidence="1">
    <name type="scientific">Vitis vinifera</name>
    <name type="common">Grape</name>
    <dbReference type="NCBI Taxonomy" id="29760"/>
    <lineage>
        <taxon>Eukaryota</taxon>
        <taxon>Viridiplantae</taxon>
        <taxon>Streptophyta</taxon>
        <taxon>Embryophyta</taxon>
        <taxon>Tracheophyta</taxon>
        <taxon>Spermatophyta</taxon>
        <taxon>Magnoliopsida</taxon>
        <taxon>eudicotyledons</taxon>
        <taxon>Gunneridae</taxon>
        <taxon>Pentapetalae</taxon>
        <taxon>rosids</taxon>
        <taxon>Vitales</taxon>
        <taxon>Vitaceae</taxon>
        <taxon>Viteae</taxon>
        <taxon>Vitis</taxon>
    </lineage>
</organism>
<dbReference type="SUPFAM" id="SSF158791">
    <property type="entry name" value="MgtE N-terminal domain-like"/>
    <property type="match status" value="1"/>
</dbReference>
<evidence type="ECO:0008006" key="2">
    <source>
        <dbReference type="Google" id="ProtNLM"/>
    </source>
</evidence>
<proteinExistence type="predicted"/>
<gene>
    <name evidence="1" type="ORF">VITISV_004592</name>
</gene>
<sequence length="200" mass="23285">MTTEFGHIPKVSNQFDNPTLQIATQKLNDHIFLEWSRSTKLFLLSQGKDEPEVAKPFLFLSTAKEIWDVVTHNYSKQEDAAQVLWHEVDIYQHIEMESPKDVAKLADLLERQRIFEFLASLNPELDQVLWHKVDIYQHIEMESPKDVAKLADLLERQRIFEFLAGLNPELDQDLSSRKMIVSAKERNGLYYLDTEEGGKV</sequence>